<organism evidence="2 3">
    <name type="scientific">Metschnikowia bicuspidata var. bicuspidata NRRL YB-4993</name>
    <dbReference type="NCBI Taxonomy" id="869754"/>
    <lineage>
        <taxon>Eukaryota</taxon>
        <taxon>Fungi</taxon>
        <taxon>Dikarya</taxon>
        <taxon>Ascomycota</taxon>
        <taxon>Saccharomycotina</taxon>
        <taxon>Pichiomycetes</taxon>
        <taxon>Metschnikowiaceae</taxon>
        <taxon>Metschnikowia</taxon>
    </lineage>
</organism>
<dbReference type="GeneID" id="30027724"/>
<protein>
    <recommendedName>
        <fullName evidence="4">Secreted protein</fullName>
    </recommendedName>
</protein>
<dbReference type="EMBL" id="LXTC01000003">
    <property type="protein sequence ID" value="OBA21279.1"/>
    <property type="molecule type" value="Genomic_DNA"/>
</dbReference>
<dbReference type="Proteomes" id="UP000092555">
    <property type="component" value="Unassembled WGS sequence"/>
</dbReference>
<dbReference type="RefSeq" id="XP_018711789.1">
    <property type="nucleotide sequence ID" value="XM_018854748.1"/>
</dbReference>
<feature type="chain" id="PRO_5013198569" description="Secreted protein" evidence="1">
    <location>
        <begin position="16"/>
        <end position="144"/>
    </location>
</feature>
<evidence type="ECO:0000256" key="1">
    <source>
        <dbReference type="SAM" id="SignalP"/>
    </source>
</evidence>
<feature type="signal peptide" evidence="1">
    <location>
        <begin position="1"/>
        <end position="15"/>
    </location>
</feature>
<reference evidence="2 3" key="1">
    <citation type="submission" date="2016-05" db="EMBL/GenBank/DDBJ databases">
        <title>Comparative genomics of biotechnologically important yeasts.</title>
        <authorList>
            <consortium name="DOE Joint Genome Institute"/>
            <person name="Riley R."/>
            <person name="Haridas S."/>
            <person name="Wolfe K.H."/>
            <person name="Lopes M.R."/>
            <person name="Hittinger C.T."/>
            <person name="Goker M."/>
            <person name="Salamov A."/>
            <person name="Wisecaver J."/>
            <person name="Long T.M."/>
            <person name="Aerts A.L."/>
            <person name="Barry K."/>
            <person name="Choi C."/>
            <person name="Clum A."/>
            <person name="Coughlan A.Y."/>
            <person name="Deshpande S."/>
            <person name="Douglass A.P."/>
            <person name="Hanson S.J."/>
            <person name="Klenk H.-P."/>
            <person name="LaButti K."/>
            <person name="Lapidus A."/>
            <person name="Lindquist E."/>
            <person name="Lipzen A."/>
            <person name="Meier-kolthoff J.P."/>
            <person name="Ohm R.A."/>
            <person name="Otillar R.P."/>
            <person name="Pangilinan J."/>
            <person name="Peng Y."/>
            <person name="Rokas A."/>
            <person name="Rosa C.A."/>
            <person name="Scheuner C."/>
            <person name="Sibirny A.A."/>
            <person name="Slot J.C."/>
            <person name="Stielow J.B."/>
            <person name="Sun H."/>
            <person name="Kurtzman C.P."/>
            <person name="Blackwell M."/>
            <person name="Grigoriev I.V."/>
            <person name="Jeffries T.W."/>
        </authorList>
    </citation>
    <scope>NUCLEOTIDE SEQUENCE [LARGE SCALE GENOMIC DNA]</scope>
    <source>
        <strain evidence="2 3">NRRL YB-4993</strain>
    </source>
</reference>
<evidence type="ECO:0000313" key="3">
    <source>
        <dbReference type="Proteomes" id="UP000092555"/>
    </source>
</evidence>
<evidence type="ECO:0000313" key="2">
    <source>
        <dbReference type="EMBL" id="OBA21279.1"/>
    </source>
</evidence>
<dbReference type="AlphaFoldDB" id="A0A1A0HAX8"/>
<evidence type="ECO:0008006" key="4">
    <source>
        <dbReference type="Google" id="ProtNLM"/>
    </source>
</evidence>
<accession>A0A1A0HAX8</accession>
<keyword evidence="1" id="KW-0732">Signal</keyword>
<keyword evidence="3" id="KW-1185">Reference proteome</keyword>
<gene>
    <name evidence="2" type="ORF">METBIDRAFT_179470</name>
</gene>
<name>A0A1A0HAX8_9ASCO</name>
<sequence length="144" mass="15909">MYIMMMILTWRSLRALACTRKLTKGRRLARKVFASRASYFTEKMLFILSVSSGATTHLSPVYPGPPAFKLNEQMNPPTMDAHASLAHTRAAAPAAKPPATRNNIVFLRSATRQLGWAQEREEPGLHTRVVARPASTTTEGQAIS</sequence>
<comment type="caution">
    <text evidence="2">The sequence shown here is derived from an EMBL/GenBank/DDBJ whole genome shotgun (WGS) entry which is preliminary data.</text>
</comment>
<proteinExistence type="predicted"/>